<reference evidence="8 9" key="2">
    <citation type="submission" date="2020-01" db="EMBL/GenBank/DDBJ databases">
        <title>Microvirga sp. nov., an arsenate reduction bacterium isolated from Tibet hotspring sediments.</title>
        <authorList>
            <person name="Xian W.-D."/>
            <person name="Li W.-J."/>
        </authorList>
    </citation>
    <scope>NUCLEOTIDE SEQUENCE [LARGE SCALE GENOMIC DNA]</scope>
    <source>
        <strain evidence="8 9">KCTC 23863</strain>
    </source>
</reference>
<evidence type="ECO:0000313" key="8">
    <source>
        <dbReference type="EMBL" id="MXQ13736.1"/>
    </source>
</evidence>
<feature type="domain" description="Glucose-methanol-choline oxidoreductase C-terminal" evidence="7">
    <location>
        <begin position="463"/>
        <end position="518"/>
    </location>
</feature>
<evidence type="ECO:0000259" key="6">
    <source>
        <dbReference type="Pfam" id="PF00732"/>
    </source>
</evidence>
<reference evidence="8 9" key="1">
    <citation type="submission" date="2019-12" db="EMBL/GenBank/DDBJ databases">
        <authorList>
            <person name="Yuan C.-G."/>
        </authorList>
    </citation>
    <scope>NUCLEOTIDE SEQUENCE [LARGE SCALE GENOMIC DNA]</scope>
    <source>
        <strain evidence="8 9">KCTC 23863</strain>
    </source>
</reference>
<keyword evidence="3" id="KW-0285">Flavoprotein</keyword>
<dbReference type="EMBL" id="WURB01000020">
    <property type="protein sequence ID" value="MXQ13736.1"/>
    <property type="molecule type" value="Genomic_DNA"/>
</dbReference>
<dbReference type="OrthoDB" id="9798604at2"/>
<evidence type="ECO:0000256" key="4">
    <source>
        <dbReference type="ARBA" id="ARBA00022827"/>
    </source>
</evidence>
<dbReference type="Proteomes" id="UP000436483">
    <property type="component" value="Unassembled WGS sequence"/>
</dbReference>
<dbReference type="InterPro" id="IPR000172">
    <property type="entry name" value="GMC_OxRdtase_N"/>
</dbReference>
<dbReference type="Pfam" id="PF00732">
    <property type="entry name" value="GMC_oxred_N"/>
    <property type="match status" value="1"/>
</dbReference>
<dbReference type="GO" id="GO:0050660">
    <property type="term" value="F:flavin adenine dinucleotide binding"/>
    <property type="evidence" value="ECO:0007669"/>
    <property type="project" value="InterPro"/>
</dbReference>
<dbReference type="InterPro" id="IPR036188">
    <property type="entry name" value="FAD/NAD-bd_sf"/>
</dbReference>
<dbReference type="InterPro" id="IPR007867">
    <property type="entry name" value="GMC_OxRtase_C"/>
</dbReference>
<comment type="caution">
    <text evidence="8">The sequence shown here is derived from an EMBL/GenBank/DDBJ whole genome shotgun (WGS) entry which is preliminary data.</text>
</comment>
<evidence type="ECO:0000256" key="1">
    <source>
        <dbReference type="ARBA" id="ARBA00001974"/>
    </source>
</evidence>
<sequence length="538" mass="59294">MSDISEVEADPSSLADELWDAVIVGTGIGGATIGYSLAERGHRVLFIEKGKANFTGPVSMGVEIESSGERLDSAHWPERITTQVDGRESHIFAPLGCGAGGSSILYAATLERFERSDIEFLAELPHPTGGWPVSWSDMVQYYEEAEHLYRVVGTVDPLSPQPQRNLRPPPRASAVDEHFMENFAKMGLHPYRLHVGFGYAPGCAECGGRRCERDCRSDARSVCLAPALRTGRAVLLAECEAERLEAGAQRVEAVICRHKGRLYRLRGRIIVLAAGAYHSPALLLRSKNDIWPSGVANGSGLVGCNLMFHANEWIAVWPQRKLATSGPRRTIGLRDFYVRDGMRLGMIQSTGLSAGFSEVYGYLVSWFDRSLFRRFAPLRQLLRIPATFGAFLFGQATVFTMVIQDMPQPGNRVILDPADPNRIRVIYDIPDELRQRARRARRLLRAALGRFRSLSLQLDVQLNYGHPCGTCRFGHDPATSVLDSNCKAHDLDNLYVVDASFMPTSGGTNPSLTIAANALRVAETLSKHLKETSTAWAA</sequence>
<dbReference type="RefSeq" id="WP_160887010.1">
    <property type="nucleotide sequence ID" value="NZ_WURB01000020.1"/>
</dbReference>
<evidence type="ECO:0000313" key="9">
    <source>
        <dbReference type="Proteomes" id="UP000436483"/>
    </source>
</evidence>
<keyword evidence="5" id="KW-0560">Oxidoreductase</keyword>
<name>A0A7X3MUZ6_9HYPH</name>
<organism evidence="8 9">
    <name type="scientific">Microvirga makkahensis</name>
    <dbReference type="NCBI Taxonomy" id="1128670"/>
    <lineage>
        <taxon>Bacteria</taxon>
        <taxon>Pseudomonadati</taxon>
        <taxon>Pseudomonadota</taxon>
        <taxon>Alphaproteobacteria</taxon>
        <taxon>Hyphomicrobiales</taxon>
        <taxon>Methylobacteriaceae</taxon>
        <taxon>Microvirga</taxon>
    </lineage>
</organism>
<comment type="cofactor">
    <cofactor evidence="1">
        <name>FAD</name>
        <dbReference type="ChEBI" id="CHEBI:57692"/>
    </cofactor>
</comment>
<gene>
    <name evidence="8" type="ORF">GR328_20200</name>
</gene>
<dbReference type="AlphaFoldDB" id="A0A7X3MUZ6"/>
<accession>A0A7X3MUZ6</accession>
<dbReference type="SUPFAM" id="SSF51905">
    <property type="entry name" value="FAD/NAD(P)-binding domain"/>
    <property type="match status" value="1"/>
</dbReference>
<evidence type="ECO:0000259" key="7">
    <source>
        <dbReference type="Pfam" id="PF05199"/>
    </source>
</evidence>
<dbReference type="PANTHER" id="PTHR42784:SF1">
    <property type="entry name" value="PYRANOSE 2-OXIDASE"/>
    <property type="match status" value="1"/>
</dbReference>
<dbReference type="Pfam" id="PF05199">
    <property type="entry name" value="GMC_oxred_C"/>
    <property type="match status" value="1"/>
</dbReference>
<proteinExistence type="inferred from homology"/>
<dbReference type="Gene3D" id="3.50.50.60">
    <property type="entry name" value="FAD/NAD(P)-binding domain"/>
    <property type="match status" value="2"/>
</dbReference>
<dbReference type="InterPro" id="IPR051473">
    <property type="entry name" value="P2Ox-like"/>
</dbReference>
<keyword evidence="9" id="KW-1185">Reference proteome</keyword>
<dbReference type="PANTHER" id="PTHR42784">
    <property type="entry name" value="PYRANOSE 2-OXIDASE"/>
    <property type="match status" value="1"/>
</dbReference>
<comment type="similarity">
    <text evidence="2">Belongs to the GMC oxidoreductase family.</text>
</comment>
<feature type="domain" description="Glucose-methanol-choline oxidoreductase N-terminal" evidence="6">
    <location>
        <begin position="23"/>
        <end position="309"/>
    </location>
</feature>
<evidence type="ECO:0000256" key="3">
    <source>
        <dbReference type="ARBA" id="ARBA00022630"/>
    </source>
</evidence>
<keyword evidence="4" id="KW-0274">FAD</keyword>
<dbReference type="GO" id="GO:0016614">
    <property type="term" value="F:oxidoreductase activity, acting on CH-OH group of donors"/>
    <property type="evidence" value="ECO:0007669"/>
    <property type="project" value="InterPro"/>
</dbReference>
<evidence type="ECO:0000256" key="2">
    <source>
        <dbReference type="ARBA" id="ARBA00010790"/>
    </source>
</evidence>
<evidence type="ECO:0000256" key="5">
    <source>
        <dbReference type="ARBA" id="ARBA00023002"/>
    </source>
</evidence>
<protein>
    <submittedName>
        <fullName evidence="8">Glucose-methanol-choline oxidoreductase</fullName>
    </submittedName>
</protein>